<feature type="compositionally biased region" description="Acidic residues" evidence="1">
    <location>
        <begin position="174"/>
        <end position="186"/>
    </location>
</feature>
<sequence length="660" mass="77173">MMMFTNKGSDKKSGATPHMIIYTRETLQTDVSDDDDDGNETDVSYCDLSDNEIGDDECFVSTSDLREISKSALESISADLGDNVTSGACASLEDEETSKVRSQLSEFLSIQEKSYTQEDYERMGARRKEKSVPSPVVDEEENKEKEMKKKEEEMKKEEENKMKRKEEEKNMTREEEDMTREEEEDMIKEGRKKKREKKNKNYSSIEKLKNLFKRRSRGSISGNEKGEAAPLIKSSITLEKDDGNAMSNVLEMDNPVDITVINDKKYYEKMFARFIALILIFSNKPNNIDDLAQILPEKYMLRYVDVNGSLLRACKNEFPGRIEEFRKDVGLNIVPTMGALKYYFLFDRQVKTLYHLLRDTIKRNRALISVIEPLSSTREADQERSLHKGSDIVQSTRDLYDITLSRYNAAYKNTSRVFSFYFYHWIDKAITAIKKKDIPWIEGERRDLNVYLTIIENKLKYLTQDLALYIRFLFHQAKKDNLFSSSVELCYTLFFEHYKNLINKTIQIFEIHIHSTPSKNIESTLRKVRTIFQDHQKEVQTEIQKFYMNNVLILNTKELTENYIFKEKYRQSVANDYSREKQKKFISLLPCIFYYSKVILASATLLISLQNVDVLFDDLMHQRIKFADALEIVSFLEKHKKESNHVFAAFGDMEKKLASD</sequence>
<feature type="compositionally biased region" description="Basic and acidic residues" evidence="1">
    <location>
        <begin position="142"/>
        <end position="173"/>
    </location>
</feature>
<dbReference type="VEuPathDB" id="PlasmoDB:PGAL8A_00060600"/>
<gene>
    <name evidence="2" type="primary">EVP1</name>
    <name evidence="2" type="ORF">PGAL8A_00060600</name>
</gene>
<dbReference type="OrthoDB" id="386326at2759"/>
<organism evidence="2 3">
    <name type="scientific">Plasmodium gallinaceum</name>
    <dbReference type="NCBI Taxonomy" id="5849"/>
    <lineage>
        <taxon>Eukaryota</taxon>
        <taxon>Sar</taxon>
        <taxon>Alveolata</taxon>
        <taxon>Apicomplexa</taxon>
        <taxon>Aconoidasida</taxon>
        <taxon>Haemosporida</taxon>
        <taxon>Plasmodiidae</taxon>
        <taxon>Plasmodium</taxon>
        <taxon>Plasmodium (Haemamoeba)</taxon>
    </lineage>
</organism>
<reference evidence="2" key="1">
    <citation type="submission" date="2015-04" db="EMBL/GenBank/DDBJ databases">
        <authorList>
            <consortium name="Pathogen Informatics"/>
        </authorList>
    </citation>
    <scope>NUCLEOTIDE SEQUENCE [LARGE SCALE GENOMIC DNA]</scope>
    <source>
        <strain evidence="2">8A</strain>
    </source>
</reference>
<feature type="compositionally biased region" description="Acidic residues" evidence="1">
    <location>
        <begin position="31"/>
        <end position="40"/>
    </location>
</feature>
<accession>A0A1J1H0S7</accession>
<dbReference type="AlphaFoldDB" id="A0A1J1H0S7"/>
<name>A0A1J1H0S7_PLAGA</name>
<evidence type="ECO:0000313" key="2">
    <source>
        <dbReference type="EMBL" id="CRG98171.1"/>
    </source>
</evidence>
<feature type="region of interest" description="Disordered" evidence="1">
    <location>
        <begin position="26"/>
        <end position="49"/>
    </location>
</feature>
<comment type="caution">
    <text evidence="2">The sequence shown here is derived from an EMBL/GenBank/DDBJ whole genome shotgun (WGS) entry which is preliminary data.</text>
</comment>
<feature type="compositionally biased region" description="Basic residues" evidence="1">
    <location>
        <begin position="190"/>
        <end position="200"/>
    </location>
</feature>
<feature type="region of interest" description="Disordered" evidence="1">
    <location>
        <begin position="121"/>
        <end position="200"/>
    </location>
</feature>
<evidence type="ECO:0000313" key="3">
    <source>
        <dbReference type="Proteomes" id="UP000220797"/>
    </source>
</evidence>
<protein>
    <submittedName>
        <fullName evidence="2">Erythrocyte vesicle protein 1, putative</fullName>
    </submittedName>
</protein>
<proteinExistence type="predicted"/>
<evidence type="ECO:0000256" key="1">
    <source>
        <dbReference type="SAM" id="MobiDB-lite"/>
    </source>
</evidence>
<dbReference type="GeneID" id="39729131"/>
<dbReference type="RefSeq" id="XP_028530968.1">
    <property type="nucleotide sequence ID" value="XM_028674635.1"/>
</dbReference>
<dbReference type="EMBL" id="CVMV01000143">
    <property type="protein sequence ID" value="CRG98171.1"/>
    <property type="molecule type" value="Genomic_DNA"/>
</dbReference>
<dbReference type="Proteomes" id="UP000220797">
    <property type="component" value="Unassembled WGS sequence"/>
</dbReference>
<keyword evidence="3" id="KW-1185">Reference proteome</keyword>